<keyword evidence="8" id="KW-1185">Reference proteome</keyword>
<dbReference type="PROSITE" id="PS50068">
    <property type="entry name" value="LDLRA_2"/>
    <property type="match status" value="1"/>
</dbReference>
<evidence type="ECO:0000313" key="7">
    <source>
        <dbReference type="EMBL" id="OWF35768.1"/>
    </source>
</evidence>
<feature type="transmembrane region" description="Helical" evidence="4">
    <location>
        <begin position="226"/>
        <end position="250"/>
    </location>
</feature>
<comment type="caution">
    <text evidence="7">The sequence shown here is derived from an EMBL/GenBank/DDBJ whole genome shotgun (WGS) entry which is preliminary data.</text>
</comment>
<dbReference type="CDD" id="cd00041">
    <property type="entry name" value="CUB"/>
    <property type="match status" value="1"/>
</dbReference>
<evidence type="ECO:0000256" key="1">
    <source>
        <dbReference type="ARBA" id="ARBA00023157"/>
    </source>
</evidence>
<dbReference type="AlphaFoldDB" id="A0A210PH03"/>
<dbReference type="PANTHER" id="PTHR24652:SF69">
    <property type="entry name" value="CUB DOMAIN-CONTAINING PROTEIN"/>
    <property type="match status" value="1"/>
</dbReference>
<evidence type="ECO:0000256" key="3">
    <source>
        <dbReference type="SAM" id="MobiDB-lite"/>
    </source>
</evidence>
<feature type="region of interest" description="Disordered" evidence="3">
    <location>
        <begin position="264"/>
        <end position="326"/>
    </location>
</feature>
<comment type="caution">
    <text evidence="2">Lacks conserved residue(s) required for the propagation of feature annotation.</text>
</comment>
<dbReference type="InterPro" id="IPR042333">
    <property type="entry name" value="LRAD2/Mig-13-like"/>
</dbReference>
<keyword evidence="1 2" id="KW-1015">Disulfide bond</keyword>
<evidence type="ECO:0000256" key="4">
    <source>
        <dbReference type="SAM" id="Phobius"/>
    </source>
</evidence>
<keyword evidence="5" id="KW-0732">Signal</keyword>
<feature type="disulfide bond" evidence="2">
    <location>
        <begin position="170"/>
        <end position="182"/>
    </location>
</feature>
<dbReference type="CDD" id="cd00112">
    <property type="entry name" value="LDLa"/>
    <property type="match status" value="1"/>
</dbReference>
<sequence length="326" mass="35360">MTSFKKNHDGMVAFILCLVFCLFIPNAESINLVADFYTQNGQFGVCSEAITGEDSAYLRSHVGAYQFGSLIGYRANEDCAVGFDAGEGKQVLVKFLRFSLQEPTNSVCQDYVTIEELGRDDNFTYCGSQAIAPYVSDENNITLIFYSDSTTQLSGFKILLTSFRTATGACPAGEFKCDSTRCIDDSLKCDGVLHCVDGTDEESDEAGCSWFDHVIGAVLSLGEHTILAIGILAGSVIFVIITAVVVYHVVIKKKKNRVIPITPTKHAKARDSVATTSDSPKPVTSSKTTSSSKSSDKQKKATPSPSKKTTVKRTKKVAPMEDDADW</sequence>
<dbReference type="OrthoDB" id="6109822at2759"/>
<dbReference type="SUPFAM" id="SSF57424">
    <property type="entry name" value="LDL receptor-like module"/>
    <property type="match status" value="1"/>
</dbReference>
<dbReference type="PROSITE" id="PS01209">
    <property type="entry name" value="LDLRA_1"/>
    <property type="match status" value="1"/>
</dbReference>
<feature type="chain" id="PRO_5012735919" evidence="5">
    <location>
        <begin position="30"/>
        <end position="326"/>
    </location>
</feature>
<dbReference type="InterPro" id="IPR036055">
    <property type="entry name" value="LDL_receptor-like_sf"/>
</dbReference>
<feature type="signal peptide" evidence="5">
    <location>
        <begin position="1"/>
        <end position="29"/>
    </location>
</feature>
<dbReference type="InterPro" id="IPR000859">
    <property type="entry name" value="CUB_dom"/>
</dbReference>
<keyword evidence="4" id="KW-0472">Membrane</keyword>
<name>A0A210PH03_MIZYE</name>
<accession>A0A210PH03</accession>
<dbReference type="SMART" id="SM00042">
    <property type="entry name" value="CUB"/>
    <property type="match status" value="1"/>
</dbReference>
<evidence type="ECO:0000256" key="2">
    <source>
        <dbReference type="PROSITE-ProRule" id="PRU00124"/>
    </source>
</evidence>
<dbReference type="InterPro" id="IPR002172">
    <property type="entry name" value="LDrepeatLR_classA_rpt"/>
</dbReference>
<protein>
    <submittedName>
        <fullName evidence="7">Suppressor of tumorigenicity 14 protein-like</fullName>
    </submittedName>
</protein>
<evidence type="ECO:0000259" key="6">
    <source>
        <dbReference type="PROSITE" id="PS01180"/>
    </source>
</evidence>
<evidence type="ECO:0000313" key="8">
    <source>
        <dbReference type="Proteomes" id="UP000242188"/>
    </source>
</evidence>
<dbReference type="PROSITE" id="PS01180">
    <property type="entry name" value="CUB"/>
    <property type="match status" value="1"/>
</dbReference>
<dbReference type="Gene3D" id="4.10.400.10">
    <property type="entry name" value="Low-density Lipoprotein Receptor"/>
    <property type="match status" value="1"/>
</dbReference>
<dbReference type="SMART" id="SM00192">
    <property type="entry name" value="LDLa"/>
    <property type="match status" value="1"/>
</dbReference>
<feature type="compositionally biased region" description="Low complexity" evidence="3">
    <location>
        <begin position="275"/>
        <end position="293"/>
    </location>
</feature>
<feature type="disulfide bond" evidence="2">
    <location>
        <begin position="177"/>
        <end position="195"/>
    </location>
</feature>
<feature type="domain" description="CUB" evidence="6">
    <location>
        <begin position="46"/>
        <end position="163"/>
    </location>
</feature>
<dbReference type="EMBL" id="NEDP02076709">
    <property type="protein sequence ID" value="OWF35768.1"/>
    <property type="molecule type" value="Genomic_DNA"/>
</dbReference>
<reference evidence="7 8" key="1">
    <citation type="journal article" date="2017" name="Nat. Ecol. Evol.">
        <title>Scallop genome provides insights into evolution of bilaterian karyotype and development.</title>
        <authorList>
            <person name="Wang S."/>
            <person name="Zhang J."/>
            <person name="Jiao W."/>
            <person name="Li J."/>
            <person name="Xun X."/>
            <person name="Sun Y."/>
            <person name="Guo X."/>
            <person name="Huan P."/>
            <person name="Dong B."/>
            <person name="Zhang L."/>
            <person name="Hu X."/>
            <person name="Sun X."/>
            <person name="Wang J."/>
            <person name="Zhao C."/>
            <person name="Wang Y."/>
            <person name="Wang D."/>
            <person name="Huang X."/>
            <person name="Wang R."/>
            <person name="Lv J."/>
            <person name="Li Y."/>
            <person name="Zhang Z."/>
            <person name="Liu B."/>
            <person name="Lu W."/>
            <person name="Hui Y."/>
            <person name="Liang J."/>
            <person name="Zhou Z."/>
            <person name="Hou R."/>
            <person name="Li X."/>
            <person name="Liu Y."/>
            <person name="Li H."/>
            <person name="Ning X."/>
            <person name="Lin Y."/>
            <person name="Zhao L."/>
            <person name="Xing Q."/>
            <person name="Dou J."/>
            <person name="Li Y."/>
            <person name="Mao J."/>
            <person name="Guo H."/>
            <person name="Dou H."/>
            <person name="Li T."/>
            <person name="Mu C."/>
            <person name="Jiang W."/>
            <person name="Fu Q."/>
            <person name="Fu X."/>
            <person name="Miao Y."/>
            <person name="Liu J."/>
            <person name="Yu Q."/>
            <person name="Li R."/>
            <person name="Liao H."/>
            <person name="Li X."/>
            <person name="Kong Y."/>
            <person name="Jiang Z."/>
            <person name="Chourrout D."/>
            <person name="Li R."/>
            <person name="Bao Z."/>
        </authorList>
    </citation>
    <scope>NUCLEOTIDE SEQUENCE [LARGE SCALE GENOMIC DNA]</scope>
    <source>
        <strain evidence="7 8">PY_sf001</strain>
    </source>
</reference>
<dbReference type="PANTHER" id="PTHR24652">
    <property type="entry name" value="LOW-DENSITY LIPOPROTEIN RECEPTOR CLASS A DOMAIN-CONTAINING PROTEIN 2"/>
    <property type="match status" value="1"/>
</dbReference>
<dbReference type="Proteomes" id="UP000242188">
    <property type="component" value="Unassembled WGS sequence"/>
</dbReference>
<dbReference type="InterPro" id="IPR023415">
    <property type="entry name" value="LDLR_class-A_CS"/>
</dbReference>
<dbReference type="Gene3D" id="2.60.120.290">
    <property type="entry name" value="Spermadhesin, CUB domain"/>
    <property type="match status" value="1"/>
</dbReference>
<dbReference type="Pfam" id="PF00431">
    <property type="entry name" value="CUB"/>
    <property type="match status" value="1"/>
</dbReference>
<dbReference type="InterPro" id="IPR035914">
    <property type="entry name" value="Sperma_CUB_dom_sf"/>
</dbReference>
<evidence type="ECO:0000256" key="5">
    <source>
        <dbReference type="SAM" id="SignalP"/>
    </source>
</evidence>
<organism evidence="7 8">
    <name type="scientific">Mizuhopecten yessoensis</name>
    <name type="common">Japanese scallop</name>
    <name type="synonym">Patinopecten yessoensis</name>
    <dbReference type="NCBI Taxonomy" id="6573"/>
    <lineage>
        <taxon>Eukaryota</taxon>
        <taxon>Metazoa</taxon>
        <taxon>Spiralia</taxon>
        <taxon>Lophotrochozoa</taxon>
        <taxon>Mollusca</taxon>
        <taxon>Bivalvia</taxon>
        <taxon>Autobranchia</taxon>
        <taxon>Pteriomorphia</taxon>
        <taxon>Pectinida</taxon>
        <taxon>Pectinoidea</taxon>
        <taxon>Pectinidae</taxon>
        <taxon>Mizuhopecten</taxon>
    </lineage>
</organism>
<dbReference type="SUPFAM" id="SSF49854">
    <property type="entry name" value="Spermadhesin, CUB domain"/>
    <property type="match status" value="1"/>
</dbReference>
<keyword evidence="4" id="KW-0812">Transmembrane</keyword>
<proteinExistence type="predicted"/>
<gene>
    <name evidence="7" type="ORF">KP79_PYT19171</name>
</gene>
<dbReference type="Pfam" id="PF00057">
    <property type="entry name" value="Ldl_recept_a"/>
    <property type="match status" value="1"/>
</dbReference>
<keyword evidence="4" id="KW-1133">Transmembrane helix</keyword>